<dbReference type="InterPro" id="IPR009060">
    <property type="entry name" value="UBA-like_sf"/>
</dbReference>
<feature type="compositionally biased region" description="Basic and acidic residues" evidence="13">
    <location>
        <begin position="195"/>
        <end position="207"/>
    </location>
</feature>
<keyword evidence="8" id="KW-0378">Hydrolase</keyword>
<evidence type="ECO:0000313" key="16">
    <source>
        <dbReference type="Proteomes" id="UP000186922"/>
    </source>
</evidence>
<evidence type="ECO:0000256" key="12">
    <source>
        <dbReference type="ARBA" id="ARBA00031304"/>
    </source>
</evidence>
<reference evidence="15 16" key="1">
    <citation type="journal article" date="2016" name="Nat. Commun.">
        <title>Extremotolerant tardigrade genome and improved radiotolerance of human cultured cells by tardigrade-unique protein.</title>
        <authorList>
            <person name="Hashimoto T."/>
            <person name="Horikawa D.D."/>
            <person name="Saito Y."/>
            <person name="Kuwahara H."/>
            <person name="Kozuka-Hata H."/>
            <person name="Shin-I T."/>
            <person name="Minakuchi Y."/>
            <person name="Ohishi K."/>
            <person name="Motoyama A."/>
            <person name="Aizu T."/>
            <person name="Enomoto A."/>
            <person name="Kondo K."/>
            <person name="Tanaka S."/>
            <person name="Hara Y."/>
            <person name="Koshikawa S."/>
            <person name="Sagara H."/>
            <person name="Miura T."/>
            <person name="Yokobori S."/>
            <person name="Miyagawa K."/>
            <person name="Suzuki Y."/>
            <person name="Kubo T."/>
            <person name="Oyama M."/>
            <person name="Kohara Y."/>
            <person name="Fujiyama A."/>
            <person name="Arakawa K."/>
            <person name="Katayama T."/>
            <person name="Toyoda A."/>
            <person name="Kunieda T."/>
        </authorList>
    </citation>
    <scope>NUCLEOTIDE SEQUENCE [LARGE SCALE GENOMIC DNA]</scope>
    <source>
        <strain evidence="15 16">YOKOZUNA-1</strain>
    </source>
</reference>
<dbReference type="Pfam" id="PF03372">
    <property type="entry name" value="Exo_endo_phos"/>
    <property type="match status" value="1"/>
</dbReference>
<dbReference type="STRING" id="947166.A0A1D1W0K5"/>
<protein>
    <recommendedName>
        <fullName evidence="4">Tyrosyl-DNA phosphodiesterase 2</fullName>
    </recommendedName>
    <alternativeName>
        <fullName evidence="12">5'-tyrosyl-DNA phosphodiesterase</fullName>
    </alternativeName>
</protein>
<feature type="compositionally biased region" description="Basic and acidic residues" evidence="13">
    <location>
        <begin position="57"/>
        <end position="67"/>
    </location>
</feature>
<feature type="region of interest" description="Disordered" evidence="13">
    <location>
        <begin position="191"/>
        <end position="252"/>
    </location>
</feature>
<keyword evidence="11" id="KW-0539">Nucleus</keyword>
<dbReference type="Proteomes" id="UP000186922">
    <property type="component" value="Unassembled WGS sequence"/>
</dbReference>
<dbReference type="Gene3D" id="1.10.8.10">
    <property type="entry name" value="DNA helicase RuvA subunit, C-terminal domain"/>
    <property type="match status" value="2"/>
</dbReference>
<name>A0A1D1W0K5_RAMVA</name>
<dbReference type="Gene3D" id="3.60.10.10">
    <property type="entry name" value="Endonuclease/exonuclease/phosphatase"/>
    <property type="match status" value="1"/>
</dbReference>
<keyword evidence="16" id="KW-1185">Reference proteome</keyword>
<dbReference type="InterPro" id="IPR051547">
    <property type="entry name" value="TDP2-like"/>
</dbReference>
<evidence type="ECO:0000256" key="13">
    <source>
        <dbReference type="SAM" id="MobiDB-lite"/>
    </source>
</evidence>
<dbReference type="EMBL" id="BDGG01000010">
    <property type="protein sequence ID" value="GAV04419.1"/>
    <property type="molecule type" value="Genomic_DNA"/>
</dbReference>
<evidence type="ECO:0000256" key="9">
    <source>
        <dbReference type="ARBA" id="ARBA00022842"/>
    </source>
</evidence>
<evidence type="ECO:0000256" key="6">
    <source>
        <dbReference type="ARBA" id="ARBA00022723"/>
    </source>
</evidence>
<keyword evidence="5" id="KW-0540">Nuclease</keyword>
<feature type="domain" description="Endonuclease/exonuclease/phosphatase" evidence="14">
    <location>
        <begin position="265"/>
        <end position="506"/>
    </location>
</feature>
<evidence type="ECO:0000313" key="15">
    <source>
        <dbReference type="EMBL" id="GAV04419.1"/>
    </source>
</evidence>
<keyword evidence="10" id="KW-0234">DNA repair</keyword>
<evidence type="ECO:0000259" key="14">
    <source>
        <dbReference type="Pfam" id="PF03372"/>
    </source>
</evidence>
<dbReference type="Pfam" id="PF14555">
    <property type="entry name" value="UBA_4"/>
    <property type="match status" value="1"/>
</dbReference>
<evidence type="ECO:0000256" key="7">
    <source>
        <dbReference type="ARBA" id="ARBA00022763"/>
    </source>
</evidence>
<comment type="cofactor">
    <cofactor evidence="2">
        <name>Mg(2+)</name>
        <dbReference type="ChEBI" id="CHEBI:18420"/>
    </cofactor>
</comment>
<keyword evidence="7" id="KW-0227">DNA damage</keyword>
<dbReference type="CDD" id="cd09080">
    <property type="entry name" value="TDP2"/>
    <property type="match status" value="1"/>
</dbReference>
<dbReference type="CDD" id="cd14273">
    <property type="entry name" value="UBA_TAP-C_like"/>
    <property type="match status" value="1"/>
</dbReference>
<dbReference type="InterPro" id="IPR036691">
    <property type="entry name" value="Endo/exonu/phosph_ase_sf"/>
</dbReference>
<dbReference type="SUPFAM" id="SSF56219">
    <property type="entry name" value="DNase I-like"/>
    <property type="match status" value="1"/>
</dbReference>
<dbReference type="AlphaFoldDB" id="A0A1D1W0K5"/>
<dbReference type="FunFam" id="3.60.10.10:FF:000024">
    <property type="entry name" value="Tyrosyl-DNA phosphodiesterase 2"/>
    <property type="match status" value="1"/>
</dbReference>
<keyword evidence="9" id="KW-0460">Magnesium</keyword>
<dbReference type="GO" id="GO:0004518">
    <property type="term" value="F:nuclease activity"/>
    <property type="evidence" value="ECO:0007669"/>
    <property type="project" value="UniProtKB-KW"/>
</dbReference>
<dbReference type="GO" id="GO:0070260">
    <property type="term" value="F:5'-tyrosyl-DNA phosphodiesterase activity"/>
    <property type="evidence" value="ECO:0007669"/>
    <property type="project" value="TreeGrafter"/>
</dbReference>
<evidence type="ECO:0000256" key="5">
    <source>
        <dbReference type="ARBA" id="ARBA00022722"/>
    </source>
</evidence>
<dbReference type="GO" id="GO:0016605">
    <property type="term" value="C:PML body"/>
    <property type="evidence" value="ECO:0007669"/>
    <property type="project" value="UniProtKB-SubCell"/>
</dbReference>
<dbReference type="GO" id="GO:0003697">
    <property type="term" value="F:single-stranded DNA binding"/>
    <property type="evidence" value="ECO:0007669"/>
    <property type="project" value="TreeGrafter"/>
</dbReference>
<evidence type="ECO:0000256" key="10">
    <source>
        <dbReference type="ARBA" id="ARBA00023204"/>
    </source>
</evidence>
<evidence type="ECO:0000256" key="11">
    <source>
        <dbReference type="ARBA" id="ARBA00023242"/>
    </source>
</evidence>
<dbReference type="GO" id="GO:0046872">
    <property type="term" value="F:metal ion binding"/>
    <property type="evidence" value="ECO:0007669"/>
    <property type="project" value="UniProtKB-KW"/>
</dbReference>
<dbReference type="OrthoDB" id="9975959at2759"/>
<accession>A0A1D1W0K5</accession>
<gene>
    <name evidence="15" type="primary">RvY_14698-1</name>
    <name evidence="15" type="synonym">RvY_14698.1</name>
    <name evidence="15" type="ORF">RvY_14698</name>
</gene>
<organism evidence="15 16">
    <name type="scientific">Ramazzottius varieornatus</name>
    <name type="common">Water bear</name>
    <name type="synonym">Tardigrade</name>
    <dbReference type="NCBI Taxonomy" id="947166"/>
    <lineage>
        <taxon>Eukaryota</taxon>
        <taxon>Metazoa</taxon>
        <taxon>Ecdysozoa</taxon>
        <taxon>Tardigrada</taxon>
        <taxon>Eutardigrada</taxon>
        <taxon>Parachela</taxon>
        <taxon>Hypsibioidea</taxon>
        <taxon>Ramazzottiidae</taxon>
        <taxon>Ramazzottius</taxon>
    </lineage>
</organism>
<comment type="subcellular location">
    <subcellularLocation>
        <location evidence="3">Nucleus</location>
        <location evidence="3">PML body</location>
    </subcellularLocation>
</comment>
<dbReference type="GO" id="GO:0006302">
    <property type="term" value="P:double-strand break repair"/>
    <property type="evidence" value="ECO:0007669"/>
    <property type="project" value="TreeGrafter"/>
</dbReference>
<dbReference type="PANTHER" id="PTHR15822:SF4">
    <property type="entry name" value="TYROSYL-DNA PHOSPHODIESTERASE 2"/>
    <property type="match status" value="1"/>
</dbReference>
<evidence type="ECO:0000256" key="1">
    <source>
        <dbReference type="ARBA" id="ARBA00001936"/>
    </source>
</evidence>
<dbReference type="SUPFAM" id="SSF46934">
    <property type="entry name" value="UBA-like"/>
    <property type="match status" value="1"/>
</dbReference>
<evidence type="ECO:0000256" key="2">
    <source>
        <dbReference type="ARBA" id="ARBA00001946"/>
    </source>
</evidence>
<comment type="cofactor">
    <cofactor evidence="1">
        <name>Mn(2+)</name>
        <dbReference type="ChEBI" id="CHEBI:29035"/>
    </cofactor>
</comment>
<dbReference type="PANTHER" id="PTHR15822">
    <property type="entry name" value="TRAF AND TNF RECEPTOR-ASSOCIATED PROTEIN"/>
    <property type="match status" value="1"/>
</dbReference>
<evidence type="ECO:0000256" key="4">
    <source>
        <dbReference type="ARBA" id="ARBA00017870"/>
    </source>
</evidence>
<keyword evidence="6" id="KW-0479">Metal-binding</keyword>
<comment type="caution">
    <text evidence="15">The sequence shown here is derived from an EMBL/GenBank/DDBJ whole genome shotgun (WGS) entry which is preliminary data.</text>
</comment>
<proteinExistence type="predicted"/>
<feature type="region of interest" description="Disordered" evidence="13">
    <location>
        <begin position="57"/>
        <end position="80"/>
    </location>
</feature>
<evidence type="ECO:0000256" key="8">
    <source>
        <dbReference type="ARBA" id="ARBA00022801"/>
    </source>
</evidence>
<dbReference type="InterPro" id="IPR005135">
    <property type="entry name" value="Endo/exonuclease/phosphatase"/>
</dbReference>
<dbReference type="GO" id="GO:0005737">
    <property type="term" value="C:cytoplasm"/>
    <property type="evidence" value="ECO:0007669"/>
    <property type="project" value="TreeGrafter"/>
</dbReference>
<sequence>MLQTLPLAQQTFVRIVRHPVSQGLAGFHRAVLRGKVGAAGGLHGCVNQQVLGTKRGVMDFDHDRSRTDDEDDGGPGGEERARRCREFRDVTSTTIPLADQYLQRNHWDLEQSVLQYFEHTASSKESVGTANGFDVIDVDALEKVRPERCQKFAELTNTTPEYAATFLPGYNYDLQAAISSFWTDLPSPVTPLERSLSDTKTEAKNEDSTDSPAKRPKKTTNPVPVNVKMEVAENSPSSSSSGDRQMEVSPKPDHDIMKRSFFKLLSWNIDGLDDKNFNQRALGVVEGIKEECPDVVFLQEVVATNLEILESHLKGSYSFITAPKADYFVAMMMHKSTVTMQKNMVVPFANTKMGRNILCAEVVWKGVSFCLATAHLESTKDGAKERVVQLRTCFDFIKTQEAEKMVILGGDLNLRDPEVGLAGGLPSSTVDLWQVCSARPECRWTWDCKRNTNAGRKCAGLSFMPQCRFDRLYYRPAQSLAKLKPVHFGLVGLKKAPRTQSFPSDHWGIVCTFDEK</sequence>
<evidence type="ECO:0000256" key="3">
    <source>
        <dbReference type="ARBA" id="ARBA00004322"/>
    </source>
</evidence>